<evidence type="ECO:0000256" key="3">
    <source>
        <dbReference type="ARBA" id="ARBA00009723"/>
    </source>
</evidence>
<evidence type="ECO:0000256" key="6">
    <source>
        <dbReference type="ARBA" id="ARBA00022619"/>
    </source>
</evidence>
<name>A0AAV5S395_MAUHU</name>
<dbReference type="PANTHER" id="PTHR38011:SF7">
    <property type="entry name" value="2,5-DIAMINO-6-RIBOSYLAMINO-4(3H)-PYRIMIDINONE 5'-PHOSPHATE REDUCTASE"/>
    <property type="match status" value="1"/>
</dbReference>
<comment type="catalytic activity">
    <reaction evidence="12">
        <text>2,5-diamino-6-(1-D-ribitylamino)pyrimidin-4(3H)-one 5'-phosphate + NADP(+) = 2,5-diamino-6-(1-D-ribosylamino)pyrimidin-4(3H)-one 5'-phosphate + NADPH + H(+)</text>
        <dbReference type="Rhea" id="RHEA:27278"/>
        <dbReference type="ChEBI" id="CHEBI:15378"/>
        <dbReference type="ChEBI" id="CHEBI:57783"/>
        <dbReference type="ChEBI" id="CHEBI:58349"/>
        <dbReference type="ChEBI" id="CHEBI:58890"/>
        <dbReference type="ChEBI" id="CHEBI:59545"/>
        <dbReference type="EC" id="1.1.1.302"/>
    </reaction>
</comment>
<keyword evidence="6" id="KW-0686">Riboflavin biosynthesis</keyword>
<dbReference type="Proteomes" id="UP001377567">
    <property type="component" value="Unassembled WGS sequence"/>
</dbReference>
<dbReference type="GO" id="GO:0009231">
    <property type="term" value="P:riboflavin biosynthetic process"/>
    <property type="evidence" value="ECO:0007669"/>
    <property type="project" value="UniProtKB-KW"/>
</dbReference>
<evidence type="ECO:0000256" key="11">
    <source>
        <dbReference type="ARBA" id="ARBA00047550"/>
    </source>
</evidence>
<organism evidence="15 16">
    <name type="scientific">Maudiozyma humilis</name>
    <name type="common">Sour dough yeast</name>
    <name type="synonym">Kazachstania humilis</name>
    <dbReference type="NCBI Taxonomy" id="51915"/>
    <lineage>
        <taxon>Eukaryota</taxon>
        <taxon>Fungi</taxon>
        <taxon>Dikarya</taxon>
        <taxon>Ascomycota</taxon>
        <taxon>Saccharomycotina</taxon>
        <taxon>Saccharomycetes</taxon>
        <taxon>Saccharomycetales</taxon>
        <taxon>Saccharomycetaceae</taxon>
        <taxon>Maudiozyma</taxon>
    </lineage>
</organism>
<evidence type="ECO:0000256" key="1">
    <source>
        <dbReference type="ARBA" id="ARBA00003555"/>
    </source>
</evidence>
<comment type="catalytic activity">
    <reaction evidence="11">
        <text>2,5-diamino-6-(1-D-ribitylamino)pyrimidin-4(3H)-one 5'-phosphate + NAD(+) = 2,5-diamino-6-(1-D-ribosylamino)pyrimidin-4(3H)-one 5'-phosphate + NADH + H(+)</text>
        <dbReference type="Rhea" id="RHEA:27274"/>
        <dbReference type="ChEBI" id="CHEBI:15378"/>
        <dbReference type="ChEBI" id="CHEBI:57540"/>
        <dbReference type="ChEBI" id="CHEBI:57945"/>
        <dbReference type="ChEBI" id="CHEBI:58890"/>
        <dbReference type="ChEBI" id="CHEBI:59545"/>
        <dbReference type="EC" id="1.1.1.302"/>
    </reaction>
</comment>
<evidence type="ECO:0000256" key="4">
    <source>
        <dbReference type="ARBA" id="ARBA00012851"/>
    </source>
</evidence>
<evidence type="ECO:0000259" key="14">
    <source>
        <dbReference type="Pfam" id="PF01872"/>
    </source>
</evidence>
<feature type="compositionally biased region" description="Basic and acidic residues" evidence="13">
    <location>
        <begin position="91"/>
        <end position="109"/>
    </location>
</feature>
<evidence type="ECO:0000313" key="15">
    <source>
        <dbReference type="EMBL" id="GMM57292.1"/>
    </source>
</evidence>
<dbReference type="SUPFAM" id="SSF53597">
    <property type="entry name" value="Dihydrofolate reductase-like"/>
    <property type="match status" value="1"/>
</dbReference>
<comment type="pathway">
    <text evidence="2">Cofactor biosynthesis; riboflavin biosynthesis.</text>
</comment>
<evidence type="ECO:0000256" key="7">
    <source>
        <dbReference type="ARBA" id="ARBA00022857"/>
    </source>
</evidence>
<comment type="caution">
    <text evidence="15">The sequence shown here is derived from an EMBL/GenBank/DDBJ whole genome shotgun (WGS) entry which is preliminary data.</text>
</comment>
<dbReference type="InterPro" id="IPR024072">
    <property type="entry name" value="DHFR-like_dom_sf"/>
</dbReference>
<dbReference type="InterPro" id="IPR002734">
    <property type="entry name" value="RibDG_C"/>
</dbReference>
<feature type="domain" description="Bacterial bifunctional deaminase-reductase C-terminal" evidence="14">
    <location>
        <begin position="29"/>
        <end position="248"/>
    </location>
</feature>
<comment type="similarity">
    <text evidence="3">Belongs to the HTP reductase family.</text>
</comment>
<reference evidence="15 16" key="1">
    <citation type="journal article" date="2023" name="Elife">
        <title>Identification of key yeast species and microbe-microbe interactions impacting larval growth of Drosophila in the wild.</title>
        <authorList>
            <person name="Mure A."/>
            <person name="Sugiura Y."/>
            <person name="Maeda R."/>
            <person name="Honda K."/>
            <person name="Sakurai N."/>
            <person name="Takahashi Y."/>
            <person name="Watada M."/>
            <person name="Katoh T."/>
            <person name="Gotoh A."/>
            <person name="Gotoh Y."/>
            <person name="Taniguchi I."/>
            <person name="Nakamura K."/>
            <person name="Hayashi T."/>
            <person name="Katayama T."/>
            <person name="Uemura T."/>
            <person name="Hattori Y."/>
        </authorList>
    </citation>
    <scope>NUCLEOTIDE SEQUENCE [LARGE SCALE GENOMIC DNA]</scope>
    <source>
        <strain evidence="15 16">KH-74</strain>
    </source>
</reference>
<accession>A0AAV5S395</accession>
<evidence type="ECO:0000256" key="9">
    <source>
        <dbReference type="ARBA" id="ARBA00030073"/>
    </source>
</evidence>
<evidence type="ECO:0000256" key="2">
    <source>
        <dbReference type="ARBA" id="ARBA00005104"/>
    </source>
</evidence>
<gene>
    <name evidence="15" type="ORF">DAKH74_039080</name>
</gene>
<dbReference type="EC" id="1.1.1.302" evidence="4"/>
<dbReference type="GO" id="GO:0008703">
    <property type="term" value="F:5-amino-6-(5-phosphoribosylamino)uracil reductase activity"/>
    <property type="evidence" value="ECO:0007669"/>
    <property type="project" value="InterPro"/>
</dbReference>
<keyword evidence="16" id="KW-1185">Reference proteome</keyword>
<keyword evidence="7" id="KW-0521">NADP</keyword>
<evidence type="ECO:0000256" key="13">
    <source>
        <dbReference type="SAM" id="MobiDB-lite"/>
    </source>
</evidence>
<proteinExistence type="inferred from homology"/>
<feature type="region of interest" description="Disordered" evidence="13">
    <location>
        <begin position="88"/>
        <end position="112"/>
    </location>
</feature>
<evidence type="ECO:0000256" key="5">
    <source>
        <dbReference type="ARBA" id="ARBA00015035"/>
    </source>
</evidence>
<evidence type="ECO:0000256" key="10">
    <source>
        <dbReference type="ARBA" id="ARBA00031630"/>
    </source>
</evidence>
<protein>
    <recommendedName>
        <fullName evidence="5">2,5-diamino-6-ribosylamino-4(3H)-pyrimidinone 5'-phosphate reductase</fullName>
        <ecNumber evidence="4">1.1.1.302</ecNumber>
    </recommendedName>
    <alternativeName>
        <fullName evidence="10">2,5-diamino-6-(5-phospho-D-ribosylamino)pyrimidin-4(3H)-one reductase</fullName>
    </alternativeName>
    <alternativeName>
        <fullName evidence="9">2,5-diamino-6-ribitylamino-4(3H)-pyrimidinone 5'-phosphate synthase</fullName>
    </alternativeName>
</protein>
<dbReference type="PANTHER" id="PTHR38011">
    <property type="entry name" value="DIHYDROFOLATE REDUCTASE FAMILY PROTEIN (AFU_ORTHOLOGUE AFUA_8G06820)"/>
    <property type="match status" value="1"/>
</dbReference>
<evidence type="ECO:0000313" key="16">
    <source>
        <dbReference type="Proteomes" id="UP001377567"/>
    </source>
</evidence>
<dbReference type="AlphaFoldDB" id="A0AAV5S395"/>
<dbReference type="Gene3D" id="3.40.430.10">
    <property type="entry name" value="Dihydrofolate Reductase, subunit A"/>
    <property type="match status" value="1"/>
</dbReference>
<keyword evidence="8" id="KW-0560">Oxidoreductase</keyword>
<sequence length="260" mass="28383">MSLDPLRPDLVPFLQEYLPTVRSSSDSRPFVTLTYAQSLDARISLGPGIRTAISDMETKVMTHYLRYHHAGILVGAGTALADDPGLNCKWPGRDEQGQDNDEVRKDEPLSLHSPTPIIIDPSQKWRFTGSKMQQLFAAGEGKPPIVVVERLPEAPEKDVRYLVASRDAATGQFDWPWLLGALKSQFQLDSVMVEGGACVIKALLARPDVVDSLVVTVGSTYLGAGGVAVSPATPVKLSDVSWWRGKRDSIMAARLTQQSM</sequence>
<evidence type="ECO:0000256" key="12">
    <source>
        <dbReference type="ARBA" id="ARBA00049020"/>
    </source>
</evidence>
<evidence type="ECO:0000256" key="8">
    <source>
        <dbReference type="ARBA" id="ARBA00023002"/>
    </source>
</evidence>
<comment type="function">
    <text evidence="1">Catalyzes an early step in riboflavin biosynthesis, the NADPH-dependent reduction of the ribose side chain of 2,5-diamino-6-ribosylamino-4(3H)-pyrimidinone 5'-phosphate, yielding 2,5-diamino-6-ribitylamino-4(3H)-pyrimidinone 5'-phosphate.</text>
</comment>
<dbReference type="EMBL" id="BTGD01000011">
    <property type="protein sequence ID" value="GMM57292.1"/>
    <property type="molecule type" value="Genomic_DNA"/>
</dbReference>
<dbReference type="Pfam" id="PF01872">
    <property type="entry name" value="RibD_C"/>
    <property type="match status" value="1"/>
</dbReference>
<dbReference type="InterPro" id="IPR050765">
    <property type="entry name" value="Riboflavin_Biosynth_HTPR"/>
</dbReference>